<keyword evidence="11" id="KW-1185">Reference proteome</keyword>
<dbReference type="PANTHER" id="PTHR43289">
    <property type="entry name" value="MITOGEN-ACTIVATED PROTEIN KINASE KINASE KINASE 20-RELATED"/>
    <property type="match status" value="1"/>
</dbReference>
<dbReference type="Gene3D" id="1.25.40.10">
    <property type="entry name" value="Tetratricopeptide repeat domain"/>
    <property type="match status" value="3"/>
</dbReference>
<keyword evidence="3" id="KW-0418">Kinase</keyword>
<dbReference type="PROSITE" id="PS00107">
    <property type="entry name" value="PROTEIN_KINASE_ATP"/>
    <property type="match status" value="1"/>
</dbReference>
<dbReference type="SUPFAM" id="SSF48452">
    <property type="entry name" value="TPR-like"/>
    <property type="match status" value="4"/>
</dbReference>
<dbReference type="Gene3D" id="1.10.510.10">
    <property type="entry name" value="Transferase(Phosphotransferase) domain 1"/>
    <property type="match status" value="1"/>
</dbReference>
<dbReference type="InterPro" id="IPR008271">
    <property type="entry name" value="Ser/Thr_kinase_AS"/>
</dbReference>
<feature type="domain" description="Protein kinase" evidence="9">
    <location>
        <begin position="76"/>
        <end position="365"/>
    </location>
</feature>
<dbReference type="SMART" id="SM00220">
    <property type="entry name" value="S_TKc"/>
    <property type="match status" value="1"/>
</dbReference>
<evidence type="ECO:0000313" key="11">
    <source>
        <dbReference type="Proteomes" id="UP000220102"/>
    </source>
</evidence>
<dbReference type="InterPro" id="IPR011990">
    <property type="entry name" value="TPR-like_helical_dom_sf"/>
</dbReference>
<comment type="caution">
    <text evidence="10">The sequence shown here is derived from an EMBL/GenBank/DDBJ whole genome shotgun (WGS) entry which is preliminary data.</text>
</comment>
<evidence type="ECO:0000256" key="6">
    <source>
        <dbReference type="SAM" id="Coils"/>
    </source>
</evidence>
<feature type="coiled-coil region" evidence="6">
    <location>
        <begin position="413"/>
        <end position="440"/>
    </location>
</feature>
<gene>
    <name evidence="10" type="ORF">CRI94_09195</name>
</gene>
<feature type="region of interest" description="Disordered" evidence="7">
    <location>
        <begin position="276"/>
        <end position="323"/>
    </location>
</feature>
<keyword evidence="6" id="KW-0175">Coiled coil</keyword>
<dbReference type="SUPFAM" id="SSF56112">
    <property type="entry name" value="Protein kinase-like (PK-like)"/>
    <property type="match status" value="1"/>
</dbReference>
<keyword evidence="8" id="KW-0472">Membrane</keyword>
<dbReference type="SMART" id="SM00028">
    <property type="entry name" value="TPR"/>
    <property type="match status" value="6"/>
</dbReference>
<dbReference type="PROSITE" id="PS00108">
    <property type="entry name" value="PROTEIN_KINASE_ST"/>
    <property type="match status" value="1"/>
</dbReference>
<protein>
    <recommendedName>
        <fullName evidence="9">Protein kinase domain-containing protein</fullName>
    </recommendedName>
</protein>
<evidence type="ECO:0000256" key="3">
    <source>
        <dbReference type="ARBA" id="ARBA00022777"/>
    </source>
</evidence>
<dbReference type="GO" id="GO:0005524">
    <property type="term" value="F:ATP binding"/>
    <property type="evidence" value="ECO:0007669"/>
    <property type="project" value="UniProtKB-UniRule"/>
</dbReference>
<feature type="transmembrane region" description="Helical" evidence="8">
    <location>
        <begin position="389"/>
        <end position="411"/>
    </location>
</feature>
<sequence>MTPDEWKRVQRLFHAALDHPEEERDSFLDDACGDENIRSRVEDLLKVDAGAAARLDRSPARGPGDRTTTGTTVGPYEVQEELGRGGMGRVFLAERSDLGNRVALKLVRNAMAAPDRVERFLVERQILARLEHPNIARLLDAGVTPDDTPFLAMEYVEGETIIAYCDRRQLSVQERLELFATVGAAVAHAHRNLIVHRDLKPSNVMVSEDGRVKLLDFGIAKLLEDDGPGLTKTGGALMTPGYAAPEQVRGDAVTTATDVYSLGVVLYELLTGIRPHDDAATKDSAPSDLDQRVLETQPRPPSDVVGLASTETAEDPAEARGTTRADLRRALRGDLDTIILKALRKEPERRYDGAAQLIEDLDRYLKGRPVAARPDSVMYRTTRFVQRHAVGVAAVAAVVVAVVVGLGAAIWQGQRARAAQAEAEALREQAEQELAKSEAVTTFLVDLFQASNPNENPGLDLTARTLLNRGEQRVDTLRGQPIVQAELQNVIGQVYTDLGEYEKADRLLMASLTTRRSAAGETEEVAQALYNVGVLRWRQSQFAEAETVLRQSYEMWKKIHGTEIHPDVAGALNALALSISKQGRLAEAVPMQERMIEISTQLQEESDEWTAMSQNNLAVLYQNLERYGDAVPLAENMLEFQKKAHTAPHPQIAMGHTNLGSILTDALRADEALPHIRQALEMREKIFDSGHPMRASSHHNLAEAVYRDGDFRAADSLFTRAIQLTVASVGMEHAARGDVLHDYGLLLTDQGQFDRARDTLETALAIREAISGSNQTRIARTLAALANLDLIAGTEDAARVAERRLRRAKEIFDQRFVEPHPFGAVIQSRLGRALLMQGDDQEAEPLLRGAYDVLSVASGVPTLDVEPTTEALAALYQARGETEYADSWRRK</sequence>
<dbReference type="Gene3D" id="3.30.200.20">
    <property type="entry name" value="Phosphorylase Kinase, domain 1"/>
    <property type="match status" value="1"/>
</dbReference>
<dbReference type="RefSeq" id="WP_098075406.1">
    <property type="nucleotide sequence ID" value="NZ_PDEQ01000004.1"/>
</dbReference>
<evidence type="ECO:0000256" key="7">
    <source>
        <dbReference type="SAM" id="MobiDB-lite"/>
    </source>
</evidence>
<keyword evidence="2 5" id="KW-0547">Nucleotide-binding</keyword>
<accession>A0A2A8CY07</accession>
<dbReference type="CDD" id="cd14014">
    <property type="entry name" value="STKc_PknB_like"/>
    <property type="match status" value="1"/>
</dbReference>
<dbReference type="InterPro" id="IPR019734">
    <property type="entry name" value="TPR_rpt"/>
</dbReference>
<evidence type="ECO:0000256" key="2">
    <source>
        <dbReference type="ARBA" id="ARBA00022741"/>
    </source>
</evidence>
<organism evidence="10 11">
    <name type="scientific">Longibacter salinarum</name>
    <dbReference type="NCBI Taxonomy" id="1850348"/>
    <lineage>
        <taxon>Bacteria</taxon>
        <taxon>Pseudomonadati</taxon>
        <taxon>Rhodothermota</taxon>
        <taxon>Rhodothermia</taxon>
        <taxon>Rhodothermales</taxon>
        <taxon>Salisaetaceae</taxon>
        <taxon>Longibacter</taxon>
    </lineage>
</organism>
<dbReference type="Pfam" id="PF00069">
    <property type="entry name" value="Pkinase"/>
    <property type="match status" value="1"/>
</dbReference>
<keyword evidence="8" id="KW-0812">Transmembrane</keyword>
<proteinExistence type="predicted"/>
<reference evidence="10 11" key="1">
    <citation type="submission" date="2017-10" db="EMBL/GenBank/DDBJ databases">
        <title>Draft genome of Longibacter Salinarum.</title>
        <authorList>
            <person name="Goh K.M."/>
            <person name="Shamsir M.S."/>
            <person name="Lim S.W."/>
        </authorList>
    </citation>
    <scope>NUCLEOTIDE SEQUENCE [LARGE SCALE GENOMIC DNA]</scope>
    <source>
        <strain evidence="10 11">KCTC 52045</strain>
    </source>
</reference>
<evidence type="ECO:0000313" key="10">
    <source>
        <dbReference type="EMBL" id="PEN13484.1"/>
    </source>
</evidence>
<evidence type="ECO:0000256" key="1">
    <source>
        <dbReference type="ARBA" id="ARBA00022679"/>
    </source>
</evidence>
<dbReference type="AlphaFoldDB" id="A0A2A8CY07"/>
<dbReference type="PANTHER" id="PTHR43289:SF34">
    <property type="entry name" value="SERINE_THREONINE-PROTEIN KINASE YBDM-RELATED"/>
    <property type="match status" value="1"/>
</dbReference>
<dbReference type="PROSITE" id="PS50011">
    <property type="entry name" value="PROTEIN_KINASE_DOM"/>
    <property type="match status" value="1"/>
</dbReference>
<name>A0A2A8CY07_9BACT</name>
<evidence type="ECO:0000256" key="8">
    <source>
        <dbReference type="SAM" id="Phobius"/>
    </source>
</evidence>
<evidence type="ECO:0000259" key="9">
    <source>
        <dbReference type="PROSITE" id="PS50011"/>
    </source>
</evidence>
<keyword evidence="4 5" id="KW-0067">ATP-binding</keyword>
<keyword evidence="8" id="KW-1133">Transmembrane helix</keyword>
<dbReference type="InterPro" id="IPR011009">
    <property type="entry name" value="Kinase-like_dom_sf"/>
</dbReference>
<keyword evidence="1" id="KW-0808">Transferase</keyword>
<evidence type="ECO:0000256" key="4">
    <source>
        <dbReference type="ARBA" id="ARBA00022840"/>
    </source>
</evidence>
<dbReference type="Pfam" id="PF13424">
    <property type="entry name" value="TPR_12"/>
    <property type="match status" value="4"/>
</dbReference>
<dbReference type="EMBL" id="PDEQ01000004">
    <property type="protein sequence ID" value="PEN13484.1"/>
    <property type="molecule type" value="Genomic_DNA"/>
</dbReference>
<evidence type="ECO:0000256" key="5">
    <source>
        <dbReference type="PROSITE-ProRule" id="PRU10141"/>
    </source>
</evidence>
<dbReference type="GO" id="GO:0004674">
    <property type="term" value="F:protein serine/threonine kinase activity"/>
    <property type="evidence" value="ECO:0007669"/>
    <property type="project" value="TreeGrafter"/>
</dbReference>
<dbReference type="Proteomes" id="UP000220102">
    <property type="component" value="Unassembled WGS sequence"/>
</dbReference>
<dbReference type="InterPro" id="IPR000719">
    <property type="entry name" value="Prot_kinase_dom"/>
</dbReference>
<feature type="binding site" evidence="5">
    <location>
        <position position="105"/>
    </location>
    <ligand>
        <name>ATP</name>
        <dbReference type="ChEBI" id="CHEBI:30616"/>
    </ligand>
</feature>
<dbReference type="InterPro" id="IPR017441">
    <property type="entry name" value="Protein_kinase_ATP_BS"/>
</dbReference>